<reference evidence="1" key="1">
    <citation type="submission" date="2020-08" db="EMBL/GenBank/DDBJ databases">
        <title>Lewinella bacteria from marine environments.</title>
        <authorList>
            <person name="Zhong Y."/>
        </authorList>
    </citation>
    <scope>NUCLEOTIDE SEQUENCE</scope>
    <source>
        <strain evidence="1">KCTC 42187</strain>
    </source>
</reference>
<gene>
    <name evidence="1" type="ORF">H9S92_05880</name>
</gene>
<dbReference type="RefSeq" id="WP_290283639.1">
    <property type="nucleotide sequence ID" value="NZ_JAUFQK010000115.1"/>
</dbReference>
<keyword evidence="2" id="KW-1185">Reference proteome</keyword>
<dbReference type="AlphaFoldDB" id="A0A923PLV7"/>
<organism evidence="1 2">
    <name type="scientific">Neolewinella lacunae</name>
    <dbReference type="NCBI Taxonomy" id="1517758"/>
    <lineage>
        <taxon>Bacteria</taxon>
        <taxon>Pseudomonadati</taxon>
        <taxon>Bacteroidota</taxon>
        <taxon>Saprospiria</taxon>
        <taxon>Saprospirales</taxon>
        <taxon>Lewinellaceae</taxon>
        <taxon>Neolewinella</taxon>
    </lineage>
</organism>
<comment type="caution">
    <text evidence="1">The sequence shown here is derived from an EMBL/GenBank/DDBJ whole genome shotgun (WGS) entry which is preliminary data.</text>
</comment>
<protein>
    <submittedName>
        <fullName evidence="1">Uncharacterized protein</fullName>
    </submittedName>
</protein>
<name>A0A923PLV7_9BACT</name>
<evidence type="ECO:0000313" key="2">
    <source>
        <dbReference type="Proteomes" id="UP000650081"/>
    </source>
</evidence>
<dbReference type="Proteomes" id="UP000650081">
    <property type="component" value="Unassembled WGS sequence"/>
</dbReference>
<evidence type="ECO:0000313" key="1">
    <source>
        <dbReference type="EMBL" id="MBC6993679.1"/>
    </source>
</evidence>
<accession>A0A923PLV7</accession>
<sequence length="165" mass="19308">MVSFSLKIALKIRMEVKREISTIGEVQSFMKMIEPELENLLKMFYALKKHADGKKEINEIVVQLENQFDYTAELVKSFNSSNQHVSNFLNSIIDFSSRGGMKTTNMMSKKVSADFFELMSATEKGFEYGYWGKMNKRIQQGYLRIYSYYSKCNYELIKKEVEDGY</sequence>
<dbReference type="EMBL" id="JACSIT010000070">
    <property type="protein sequence ID" value="MBC6993679.1"/>
    <property type="molecule type" value="Genomic_DNA"/>
</dbReference>
<proteinExistence type="predicted"/>